<evidence type="ECO:0000313" key="10">
    <source>
        <dbReference type="EMBL" id="QIM67202.1"/>
    </source>
</evidence>
<dbReference type="GO" id="GO:0015297">
    <property type="term" value="F:antiporter activity"/>
    <property type="evidence" value="ECO:0007669"/>
    <property type="project" value="TreeGrafter"/>
</dbReference>
<evidence type="ECO:0000256" key="5">
    <source>
        <dbReference type="ARBA" id="ARBA00022989"/>
    </source>
</evidence>
<dbReference type="PANTHER" id="PTHR30561:SF1">
    <property type="entry name" value="MULTIDRUG TRANSPORTER EMRE"/>
    <property type="match status" value="1"/>
</dbReference>
<keyword evidence="2" id="KW-0813">Transport</keyword>
<dbReference type="FunFam" id="1.10.3730.20:FF:000001">
    <property type="entry name" value="Quaternary ammonium compound resistance transporter SugE"/>
    <property type="match status" value="1"/>
</dbReference>
<dbReference type="GO" id="GO:0005886">
    <property type="term" value="C:plasma membrane"/>
    <property type="evidence" value="ECO:0007669"/>
    <property type="project" value="UniProtKB-SubCell"/>
</dbReference>
<feature type="transmembrane region" description="Helical" evidence="9">
    <location>
        <begin position="86"/>
        <end position="105"/>
    </location>
</feature>
<keyword evidence="5 9" id="KW-1133">Transmembrane helix</keyword>
<organism evidence="10 11">
    <name type="scientific">Mannheimia granulomatis</name>
    <dbReference type="NCBI Taxonomy" id="85402"/>
    <lineage>
        <taxon>Bacteria</taxon>
        <taxon>Pseudomonadati</taxon>
        <taxon>Pseudomonadota</taxon>
        <taxon>Gammaproteobacteria</taxon>
        <taxon>Pasteurellales</taxon>
        <taxon>Pasteurellaceae</taxon>
        <taxon>Mannheimia</taxon>
    </lineage>
</organism>
<evidence type="ECO:0000256" key="3">
    <source>
        <dbReference type="ARBA" id="ARBA00022475"/>
    </source>
</evidence>
<keyword evidence="3" id="KW-1003">Cell membrane</keyword>
<dbReference type="PANTHER" id="PTHR30561">
    <property type="entry name" value="SMR FAMILY PROTON-DEPENDENT DRUG EFFLUX TRANSPORTER SUGE"/>
    <property type="match status" value="1"/>
</dbReference>
<dbReference type="GO" id="GO:0015199">
    <property type="term" value="F:amino-acid betaine transmembrane transporter activity"/>
    <property type="evidence" value="ECO:0007669"/>
    <property type="project" value="TreeGrafter"/>
</dbReference>
<evidence type="ECO:0000256" key="9">
    <source>
        <dbReference type="SAM" id="Phobius"/>
    </source>
</evidence>
<dbReference type="KEGG" id="mgra:A4G16_07390"/>
<name>A0A6G8JJ29_9PAST</name>
<evidence type="ECO:0000256" key="4">
    <source>
        <dbReference type="ARBA" id="ARBA00022692"/>
    </source>
</evidence>
<reference evidence="10 11" key="1">
    <citation type="submission" date="2016-03" db="EMBL/GenBank/DDBJ databases">
        <authorList>
            <person name="Bojesen A.M."/>
            <person name="Planet P."/>
            <person name="Hansen M.J."/>
        </authorList>
    </citation>
    <scope>NUCLEOTIDE SEQUENCE [LARGE SCALE GENOMIC DNA]</scope>
    <source>
        <strain evidence="10 11">B 234/94</strain>
    </source>
</reference>
<evidence type="ECO:0000256" key="6">
    <source>
        <dbReference type="ARBA" id="ARBA00023136"/>
    </source>
</evidence>
<feature type="transmembrane region" description="Helical" evidence="9">
    <location>
        <begin position="34"/>
        <end position="52"/>
    </location>
</feature>
<gene>
    <name evidence="10" type="ORF">A4G16_07390</name>
</gene>
<feature type="transmembrane region" description="Helical" evidence="9">
    <location>
        <begin position="59"/>
        <end position="80"/>
    </location>
</feature>
<evidence type="ECO:0000256" key="2">
    <source>
        <dbReference type="ARBA" id="ARBA00022448"/>
    </source>
</evidence>
<sequence length="111" mass="11736">MNNAWLLLAVSIIAEVCGTTSLKYSEGFSKPLPTLAALCAFGIAFYCISIVFKTLPMGLVYAIWSGLGIVLTAAIAFFLFGQKPDLWGFVGMAMIIGGVLVINLLSSSSAH</sequence>
<evidence type="ECO:0000256" key="7">
    <source>
        <dbReference type="ARBA" id="ARBA00038032"/>
    </source>
</evidence>
<dbReference type="InterPro" id="IPR045324">
    <property type="entry name" value="Small_multidrug_res"/>
</dbReference>
<dbReference type="Pfam" id="PF00893">
    <property type="entry name" value="Multi_Drug_Res"/>
    <property type="match status" value="1"/>
</dbReference>
<dbReference type="GO" id="GO:0031460">
    <property type="term" value="P:glycine betaine transport"/>
    <property type="evidence" value="ECO:0007669"/>
    <property type="project" value="TreeGrafter"/>
</dbReference>
<dbReference type="Proteomes" id="UP000501366">
    <property type="component" value="Chromosome"/>
</dbReference>
<dbReference type="InterPro" id="IPR037185">
    <property type="entry name" value="EmrE-like"/>
</dbReference>
<dbReference type="InterPro" id="IPR000390">
    <property type="entry name" value="Small_drug/metabolite_transptr"/>
</dbReference>
<dbReference type="GO" id="GO:0015220">
    <property type="term" value="F:choline transmembrane transporter activity"/>
    <property type="evidence" value="ECO:0007669"/>
    <property type="project" value="TreeGrafter"/>
</dbReference>
<dbReference type="AlphaFoldDB" id="A0A6G8JJ29"/>
<evidence type="ECO:0000256" key="8">
    <source>
        <dbReference type="RuleBase" id="RU003942"/>
    </source>
</evidence>
<dbReference type="GO" id="GO:1990961">
    <property type="term" value="P:xenobiotic detoxification by transmembrane export across the plasma membrane"/>
    <property type="evidence" value="ECO:0007669"/>
    <property type="project" value="UniProtKB-ARBA"/>
</dbReference>
<accession>A0A6G8JJ29</accession>
<comment type="subcellular location">
    <subcellularLocation>
        <location evidence="1 8">Cell membrane</location>
        <topology evidence="1 8">Multi-pass membrane protein</topology>
    </subcellularLocation>
</comment>
<dbReference type="RefSeq" id="WP_165889362.1">
    <property type="nucleotide sequence ID" value="NZ_CP015030.1"/>
</dbReference>
<dbReference type="Gene3D" id="1.10.3730.20">
    <property type="match status" value="1"/>
</dbReference>
<protein>
    <submittedName>
        <fullName evidence="10">Multidrug transporter</fullName>
    </submittedName>
</protein>
<comment type="similarity">
    <text evidence="7 8">Belongs to the drug/metabolite transporter (DMT) superfamily. Small multidrug resistance (SMR) (TC 2.A.7.1) family.</text>
</comment>
<proteinExistence type="inferred from homology"/>
<evidence type="ECO:0000256" key="1">
    <source>
        <dbReference type="ARBA" id="ARBA00004651"/>
    </source>
</evidence>
<dbReference type="EMBL" id="CP015030">
    <property type="protein sequence ID" value="QIM67202.1"/>
    <property type="molecule type" value="Genomic_DNA"/>
</dbReference>
<keyword evidence="4 8" id="KW-0812">Transmembrane</keyword>
<dbReference type="SUPFAM" id="SSF103481">
    <property type="entry name" value="Multidrug resistance efflux transporter EmrE"/>
    <property type="match status" value="1"/>
</dbReference>
<evidence type="ECO:0000313" key="11">
    <source>
        <dbReference type="Proteomes" id="UP000501366"/>
    </source>
</evidence>
<keyword evidence="6 9" id="KW-0472">Membrane</keyword>